<feature type="binding site" evidence="15">
    <location>
        <begin position="251"/>
        <end position="256"/>
    </location>
    <ligand>
        <name>substrate</name>
    </ligand>
</feature>
<dbReference type="InterPro" id="IPR014756">
    <property type="entry name" value="Ig_E-set"/>
</dbReference>
<feature type="domain" description="Glycosyl hydrolase family 13 catalytic" evidence="17">
    <location>
        <begin position="105"/>
        <end position="449"/>
    </location>
</feature>
<comment type="similarity">
    <text evidence="3 13">Belongs to the glycosyl hydrolase 13 family.</text>
</comment>
<dbReference type="Pfam" id="PF02922">
    <property type="entry name" value="CBM_48"/>
    <property type="match status" value="1"/>
</dbReference>
<dbReference type="SMART" id="SM00642">
    <property type="entry name" value="Aamy"/>
    <property type="match status" value="1"/>
</dbReference>
<dbReference type="Proteomes" id="UP001060275">
    <property type="component" value="Unassembled WGS sequence"/>
</dbReference>
<accession>A0A9Q4FTW4</accession>
<dbReference type="GO" id="GO:0005992">
    <property type="term" value="P:trehalose biosynthetic process"/>
    <property type="evidence" value="ECO:0007669"/>
    <property type="project" value="InterPro"/>
</dbReference>
<evidence type="ECO:0000256" key="7">
    <source>
        <dbReference type="ARBA" id="ARBA00022801"/>
    </source>
</evidence>
<dbReference type="RefSeq" id="WP_254675365.1">
    <property type="nucleotide sequence ID" value="NZ_JAMWDU010000005.1"/>
</dbReference>
<dbReference type="InterPro" id="IPR004193">
    <property type="entry name" value="Glyco_hydro_13_N"/>
</dbReference>
<evidence type="ECO:0000256" key="13">
    <source>
        <dbReference type="PIRNR" id="PIRNR006337"/>
    </source>
</evidence>
<gene>
    <name evidence="18" type="ORF">NF348_14395</name>
</gene>
<evidence type="ECO:0000256" key="12">
    <source>
        <dbReference type="ARBA" id="ARBA00034013"/>
    </source>
</evidence>
<evidence type="ECO:0000256" key="15">
    <source>
        <dbReference type="PIRSR" id="PIRSR006337-2"/>
    </source>
</evidence>
<dbReference type="Gene3D" id="1.10.10.760">
    <property type="entry name" value="E-set domains of sugar-utilizing enzymes"/>
    <property type="match status" value="1"/>
</dbReference>
<evidence type="ECO:0000256" key="16">
    <source>
        <dbReference type="PIRSR" id="PIRSR006337-3"/>
    </source>
</evidence>
<sequence length="592" mass="66318">MPSRFGPHLDDTTTQFRLWAPSAKNIDLILKDREPVPMVRDEAGLWSARPDNCGPGTRYRFAIGGKAFPDPASRQQDGGTAGWSVVCAPLLPSGRKEPLRPWHETIICEVHVGTASPEGTFAGLAKRLEHFRDAGFTALEIMPVNAFPGRRNWGYDGTLIYAPAEAYGSREDLRSLVDRAHELGLCLILDVVYNHFGKFDNFIESYAPEWFDNDVETPWGKGIDFTREMVRQFYYENAGMWLGEFDFDGLRFDAIHEIQTEARDLFLGDLAKVARSVKGDAKLIIENMDNIASWLDRDAANQPKDFTAQWNDDIHHVLHYLVTGEGKNGYDEMGSDPVADLEKGLADGFIHDGEAEGGSDGTSRGEPASRLPLDAFVSYVQNHDQIGNRADSKRLPDRVSAEKLDFLHFVTMLAPQVPLFFMGEEAHLRTPFPFFVDLPEAAAAQVRAERYTQMRESFEEEVEEGDLPDPNALETFQRAVIDWTEFEQPERQAAFARFQTLASWRRERLWPLAATPCLDARTGRHGTAIVVSWIFEGGVLTMALNASDRPADLACVVNGPPITTGDFAQHGEVLRLGPWSAVAWTWTRPSEE</sequence>
<evidence type="ECO:0000256" key="6">
    <source>
        <dbReference type="ARBA" id="ARBA00022490"/>
    </source>
</evidence>
<dbReference type="Gene3D" id="3.20.20.80">
    <property type="entry name" value="Glycosidases"/>
    <property type="match status" value="1"/>
</dbReference>
<organism evidence="18 19">
    <name type="scientific">Devosia ureilytica</name>
    <dbReference type="NCBI Taxonomy" id="2952754"/>
    <lineage>
        <taxon>Bacteria</taxon>
        <taxon>Pseudomonadati</taxon>
        <taxon>Pseudomonadota</taxon>
        <taxon>Alphaproteobacteria</taxon>
        <taxon>Hyphomicrobiales</taxon>
        <taxon>Devosiaceae</taxon>
        <taxon>Devosia</taxon>
    </lineage>
</organism>
<keyword evidence="9 13" id="KW-0326">Glycosidase</keyword>
<evidence type="ECO:0000256" key="2">
    <source>
        <dbReference type="ARBA" id="ARBA00005199"/>
    </source>
</evidence>
<comment type="subcellular location">
    <subcellularLocation>
        <location evidence="1 14">Cytoplasm</location>
    </subcellularLocation>
</comment>
<dbReference type="EC" id="3.2.1.141" evidence="4 13"/>
<keyword evidence="7 13" id="KW-0378">Hydrolase</keyword>
<comment type="caution">
    <text evidence="18">The sequence shown here is derived from an EMBL/GenBank/DDBJ whole genome shotgun (WGS) entry which is preliminary data.</text>
</comment>
<evidence type="ECO:0000256" key="9">
    <source>
        <dbReference type="ARBA" id="ARBA00023295"/>
    </source>
</evidence>
<evidence type="ECO:0000256" key="14">
    <source>
        <dbReference type="PIRSR" id="PIRSR006337-1"/>
    </source>
</evidence>
<protein>
    <recommendedName>
        <fullName evidence="5 13">Malto-oligosyltrehalose trehalohydrolase</fullName>
        <shortName evidence="13">MTHase</shortName>
        <ecNumber evidence="4 13">3.2.1.141</ecNumber>
    </recommendedName>
    <alternativeName>
        <fullName evidence="11 13">4-alpha-D-((1-&gt;4)-alpha-D-glucano)trehalose trehalohydrolase</fullName>
    </alternativeName>
    <alternativeName>
        <fullName evidence="10 13">Maltooligosyl trehalose trehalohydrolase</fullName>
    </alternativeName>
</protein>
<dbReference type="InterPro" id="IPR017853">
    <property type="entry name" value="GH"/>
</dbReference>
<dbReference type="SUPFAM" id="SSF51445">
    <property type="entry name" value="(Trans)glycosidases"/>
    <property type="match status" value="1"/>
</dbReference>
<evidence type="ECO:0000313" key="19">
    <source>
        <dbReference type="Proteomes" id="UP001060275"/>
    </source>
</evidence>
<proteinExistence type="inferred from homology"/>
<evidence type="ECO:0000256" key="8">
    <source>
        <dbReference type="ARBA" id="ARBA00023277"/>
    </source>
</evidence>
<evidence type="ECO:0000256" key="4">
    <source>
        <dbReference type="ARBA" id="ARBA00012268"/>
    </source>
</evidence>
<comment type="pathway">
    <text evidence="2 13">Glycan biosynthesis; trehalose biosynthesis.</text>
</comment>
<dbReference type="Gene3D" id="2.60.40.10">
    <property type="entry name" value="Immunoglobulins"/>
    <property type="match status" value="1"/>
</dbReference>
<dbReference type="GO" id="GO:0033942">
    <property type="term" value="F:4-alpha-D-(1-&gt;4)-alpha-D-glucanotrehalose trehalohydrolase activity"/>
    <property type="evidence" value="ECO:0007669"/>
    <property type="project" value="UniProtKB-EC"/>
</dbReference>
<feature type="binding site" evidence="15">
    <location>
        <begin position="383"/>
        <end position="388"/>
    </location>
    <ligand>
        <name>substrate</name>
    </ligand>
</feature>
<dbReference type="InterPro" id="IPR012768">
    <property type="entry name" value="Trehalose_TreZ"/>
</dbReference>
<evidence type="ECO:0000256" key="10">
    <source>
        <dbReference type="ARBA" id="ARBA00032057"/>
    </source>
</evidence>
<dbReference type="SUPFAM" id="SSF81296">
    <property type="entry name" value="E set domains"/>
    <property type="match status" value="1"/>
</dbReference>
<feature type="active site" description="Nucleophile" evidence="14">
    <location>
        <position position="253"/>
    </location>
</feature>
<dbReference type="PIRSF" id="PIRSF006337">
    <property type="entry name" value="Trehalose_TreZ"/>
    <property type="match status" value="1"/>
</dbReference>
<dbReference type="InterPro" id="IPR006047">
    <property type="entry name" value="GH13_cat_dom"/>
</dbReference>
<evidence type="ECO:0000256" key="3">
    <source>
        <dbReference type="ARBA" id="ARBA00008061"/>
    </source>
</evidence>
<keyword evidence="6" id="KW-0963">Cytoplasm</keyword>
<dbReference type="CDD" id="cd11325">
    <property type="entry name" value="AmyAc_GTHase"/>
    <property type="match status" value="1"/>
</dbReference>
<evidence type="ECO:0000256" key="11">
    <source>
        <dbReference type="ARBA" id="ARBA00033284"/>
    </source>
</evidence>
<evidence type="ECO:0000256" key="5">
    <source>
        <dbReference type="ARBA" id="ARBA00015938"/>
    </source>
</evidence>
<dbReference type="InterPro" id="IPR013783">
    <property type="entry name" value="Ig-like_fold"/>
</dbReference>
<feature type="binding site" evidence="15">
    <location>
        <begin position="312"/>
        <end position="316"/>
    </location>
    <ligand>
        <name>substrate</name>
    </ligand>
</feature>
<name>A0A9Q4FTW4_9HYPH</name>
<evidence type="ECO:0000259" key="17">
    <source>
        <dbReference type="SMART" id="SM00642"/>
    </source>
</evidence>
<reference evidence="18" key="1">
    <citation type="submission" date="2022-06" db="EMBL/GenBank/DDBJ databases">
        <title>Devosia sp. XJ19-45 genome assembly.</title>
        <authorList>
            <person name="Li B."/>
            <person name="Cai M."/>
            <person name="Nie G."/>
            <person name="Li W."/>
        </authorList>
    </citation>
    <scope>NUCLEOTIDE SEQUENCE</scope>
    <source>
        <strain evidence="18">XJ19-45</strain>
    </source>
</reference>
<dbReference type="PANTHER" id="PTHR43651:SF11">
    <property type="entry name" value="MALTO-OLIGOSYLTREHALOSE TREHALOHYDROLASE"/>
    <property type="match status" value="1"/>
</dbReference>
<dbReference type="EMBL" id="JAMWDU010000005">
    <property type="protein sequence ID" value="MCP8888308.1"/>
    <property type="molecule type" value="Genomic_DNA"/>
</dbReference>
<feature type="active site" description="Proton donor" evidence="14">
    <location>
        <position position="286"/>
    </location>
</feature>
<dbReference type="AlphaFoldDB" id="A0A9Q4FTW4"/>
<dbReference type="CDD" id="cd02853">
    <property type="entry name" value="E_set_MTHase_like_N"/>
    <property type="match status" value="1"/>
</dbReference>
<keyword evidence="19" id="KW-1185">Reference proteome</keyword>
<comment type="catalytic activity">
    <reaction evidence="12 13">
        <text>hydrolysis of (1-&gt;4)-alpha-D-glucosidic linkage in 4-alpha-D-[(1-&gt;4)-alpha-D-glucanosyl]n trehalose to yield trehalose and (1-&gt;4)-alpha-D-glucan.</text>
        <dbReference type="EC" id="3.2.1.141"/>
    </reaction>
</comment>
<dbReference type="PANTHER" id="PTHR43651">
    <property type="entry name" value="1,4-ALPHA-GLUCAN-BRANCHING ENZYME"/>
    <property type="match status" value="1"/>
</dbReference>
<evidence type="ECO:0000313" key="18">
    <source>
        <dbReference type="EMBL" id="MCP8888308.1"/>
    </source>
</evidence>
<dbReference type="Pfam" id="PF00128">
    <property type="entry name" value="Alpha-amylase"/>
    <property type="match status" value="1"/>
</dbReference>
<dbReference type="InterPro" id="IPR044901">
    <property type="entry name" value="Trehalose_TreZ_E-set_sf"/>
</dbReference>
<keyword evidence="8" id="KW-0119">Carbohydrate metabolism</keyword>
<dbReference type="GO" id="GO:0005737">
    <property type="term" value="C:cytoplasm"/>
    <property type="evidence" value="ECO:0007669"/>
    <property type="project" value="UniProtKB-SubCell"/>
</dbReference>
<feature type="site" description="Transition state stabilizer" evidence="16">
    <location>
        <position position="384"/>
    </location>
</feature>
<evidence type="ECO:0000256" key="1">
    <source>
        <dbReference type="ARBA" id="ARBA00004496"/>
    </source>
</evidence>